<protein>
    <submittedName>
        <fullName evidence="4">Transposase</fullName>
    </submittedName>
</protein>
<feature type="compositionally biased region" description="Basic and acidic residues" evidence="1">
    <location>
        <begin position="169"/>
        <end position="184"/>
    </location>
</feature>
<accession>A0A494Z9H2</accession>
<keyword evidence="5" id="KW-1185">Reference proteome</keyword>
<gene>
    <name evidence="4" type="ORF">D8M03_02895</name>
</gene>
<dbReference type="Pfam" id="PF05598">
    <property type="entry name" value="DUF772"/>
    <property type="match status" value="1"/>
</dbReference>
<proteinExistence type="predicted"/>
<sequence>MPYIRHESLFTLQELYQMEQKDRLREIFSTIDIAPILRLVRKTSLYGAPIEVNYRAMVYSLIVRILERIPTIKDLIKRLQHDILFRLYCGFMLSEAIPSASSYSRLVCKMSERHTLEEIQQQLLEHAIVEGFITDDTVAIDATHIEAQDQAPIKQENEQPKPKKRGRKTKAEREAWLKQKQEEEEQKSIFEKEIAAQLHEPFHVLRDHMPLDPQWGVKKNSDGKHVFWYSYKGHLAVGTQNQYILGAMLSSGNLNDSKATIPLLKGLALQHPNFNFNYYATIDAGYDYEPIYKQVRVAKAHSVIAYNRRREPELIGFDEHFAPTCVREHSYRYDSYDRKYDTLNYVRPKACESCPLAQDSLCQKAYKMKITTDLRKYTAPARGSRLWNEIAKKRSAVERVNAYLKEFFQLNNVRHRTGQKAKAYFNLVTLVYNNTKLACDRLSRQLQEQAV</sequence>
<feature type="domain" description="Transposase IS4-like" evidence="2">
    <location>
        <begin position="136"/>
        <end position="433"/>
    </location>
</feature>
<dbReference type="OrthoDB" id="5751230at2"/>
<dbReference type="PANTHER" id="PTHR35604">
    <property type="entry name" value="TRANSPOSASE INSH FOR INSERTION SEQUENCE ELEMENT IS5A-RELATED"/>
    <property type="match status" value="1"/>
</dbReference>
<dbReference type="Pfam" id="PF01609">
    <property type="entry name" value="DDE_Tnp_1"/>
    <property type="match status" value="1"/>
</dbReference>
<dbReference type="RefSeq" id="WP_121213172.1">
    <property type="nucleotide sequence ID" value="NZ_RBZN01000004.1"/>
</dbReference>
<evidence type="ECO:0000313" key="5">
    <source>
        <dbReference type="Proteomes" id="UP000272238"/>
    </source>
</evidence>
<dbReference type="PANTHER" id="PTHR35604:SF2">
    <property type="entry name" value="TRANSPOSASE INSH FOR INSERTION SEQUENCE ELEMENT IS5A-RELATED"/>
    <property type="match status" value="1"/>
</dbReference>
<comment type="caution">
    <text evidence="4">The sequence shown here is derived from an EMBL/GenBank/DDBJ whole genome shotgun (WGS) entry which is preliminary data.</text>
</comment>
<feature type="region of interest" description="Disordered" evidence="1">
    <location>
        <begin position="145"/>
        <end position="184"/>
    </location>
</feature>
<reference evidence="4 5" key="1">
    <citation type="journal article" date="2016" name="Antonie Van Leeuwenhoek">
        <title>Lysinibacillus endophyticus sp. nov., an indole-3-acetic acid producing endophytic bacterium isolated from corn root (Zea mays cv. Xinken-5).</title>
        <authorList>
            <person name="Yu J."/>
            <person name="Guan X."/>
            <person name="Liu C."/>
            <person name="Xiang W."/>
            <person name="Yu Z."/>
            <person name="Liu X."/>
            <person name="Wang G."/>
        </authorList>
    </citation>
    <scope>NUCLEOTIDE SEQUENCE [LARGE SCALE GENOMIC DNA]</scope>
    <source>
        <strain evidence="4 5">DSM 100506</strain>
    </source>
</reference>
<dbReference type="GO" id="GO:0006313">
    <property type="term" value="P:DNA transposition"/>
    <property type="evidence" value="ECO:0007669"/>
    <property type="project" value="InterPro"/>
</dbReference>
<dbReference type="AlphaFoldDB" id="A0A494Z9H2"/>
<evidence type="ECO:0000313" key="4">
    <source>
        <dbReference type="EMBL" id="RKQ19323.1"/>
    </source>
</evidence>
<dbReference type="InterPro" id="IPR008490">
    <property type="entry name" value="Transposase_InsH_N"/>
</dbReference>
<dbReference type="EMBL" id="RBZN01000004">
    <property type="protein sequence ID" value="RKQ19323.1"/>
    <property type="molecule type" value="Genomic_DNA"/>
</dbReference>
<evidence type="ECO:0000259" key="3">
    <source>
        <dbReference type="Pfam" id="PF05598"/>
    </source>
</evidence>
<feature type="domain" description="Transposase InsH N-terminal" evidence="3">
    <location>
        <begin position="18"/>
        <end position="105"/>
    </location>
</feature>
<dbReference type="GO" id="GO:0003677">
    <property type="term" value="F:DNA binding"/>
    <property type="evidence" value="ECO:0007669"/>
    <property type="project" value="InterPro"/>
</dbReference>
<evidence type="ECO:0000256" key="1">
    <source>
        <dbReference type="SAM" id="MobiDB-lite"/>
    </source>
</evidence>
<dbReference type="GO" id="GO:0004803">
    <property type="term" value="F:transposase activity"/>
    <property type="evidence" value="ECO:0007669"/>
    <property type="project" value="InterPro"/>
</dbReference>
<dbReference type="Proteomes" id="UP000272238">
    <property type="component" value="Unassembled WGS sequence"/>
</dbReference>
<evidence type="ECO:0000259" key="2">
    <source>
        <dbReference type="Pfam" id="PF01609"/>
    </source>
</evidence>
<organism evidence="4 5">
    <name type="scientific">Ureibacillus endophyticus</name>
    <dbReference type="NCBI Taxonomy" id="1978490"/>
    <lineage>
        <taxon>Bacteria</taxon>
        <taxon>Bacillati</taxon>
        <taxon>Bacillota</taxon>
        <taxon>Bacilli</taxon>
        <taxon>Bacillales</taxon>
        <taxon>Caryophanaceae</taxon>
        <taxon>Ureibacillus</taxon>
    </lineage>
</organism>
<name>A0A494Z9H2_9BACL</name>
<dbReference type="InterPro" id="IPR002559">
    <property type="entry name" value="Transposase_11"/>
</dbReference>